<sequence length="168" mass="17323">MERSTDSAEAQLLRLGLTLPEPLPPFGEYVPAVRSGRQLWVGGHFGTHADGSIFTGKVGESVSVDAACGAARSAAINLLATVRAELGSLDEVSQIVRVFGVVNSTPDFSGQTGVIDAASSVFVEVFGDRGRHARLAVGVAALPGDLVLEIEAVLDIAERVAAPEAGEA</sequence>
<evidence type="ECO:0000313" key="2">
    <source>
        <dbReference type="EMBL" id="CAB4715212.1"/>
    </source>
</evidence>
<evidence type="ECO:0000313" key="3">
    <source>
        <dbReference type="EMBL" id="CAB4807895.1"/>
    </source>
</evidence>
<dbReference type="Gene3D" id="3.30.1330.40">
    <property type="entry name" value="RutC-like"/>
    <property type="match status" value="1"/>
</dbReference>
<dbReference type="EMBL" id="CAFAAQ010000074">
    <property type="protein sequence ID" value="CAB4807895.1"/>
    <property type="molecule type" value="Genomic_DNA"/>
</dbReference>
<dbReference type="Pfam" id="PF14588">
    <property type="entry name" value="YjgF_endoribonc"/>
    <property type="match status" value="1"/>
</dbReference>
<dbReference type="EMBL" id="CAFBPW010000081">
    <property type="protein sequence ID" value="CAB5033181.1"/>
    <property type="molecule type" value="Genomic_DNA"/>
</dbReference>
<accession>A0A6J7RWF5</accession>
<dbReference type="SUPFAM" id="SSF55298">
    <property type="entry name" value="YjgF-like"/>
    <property type="match status" value="1"/>
</dbReference>
<feature type="domain" description="Endoribonuclease L-PSP/chorismate mutase-like" evidence="1">
    <location>
        <begin position="9"/>
        <end position="142"/>
    </location>
</feature>
<organism evidence="4">
    <name type="scientific">freshwater metagenome</name>
    <dbReference type="NCBI Taxonomy" id="449393"/>
    <lineage>
        <taxon>unclassified sequences</taxon>
        <taxon>metagenomes</taxon>
        <taxon>ecological metagenomes</taxon>
    </lineage>
</organism>
<evidence type="ECO:0000313" key="4">
    <source>
        <dbReference type="EMBL" id="CAB5033181.1"/>
    </source>
</evidence>
<proteinExistence type="predicted"/>
<dbReference type="InterPro" id="IPR035959">
    <property type="entry name" value="RutC-like_sf"/>
</dbReference>
<gene>
    <name evidence="2" type="ORF">UFOPK2582_01633</name>
    <name evidence="3" type="ORF">UFOPK3046_00952</name>
    <name evidence="4" type="ORF">UFOPK4173_00852</name>
</gene>
<reference evidence="4" key="1">
    <citation type="submission" date="2020-05" db="EMBL/GenBank/DDBJ databases">
        <authorList>
            <person name="Chiriac C."/>
            <person name="Salcher M."/>
            <person name="Ghai R."/>
            <person name="Kavagutti S V."/>
        </authorList>
    </citation>
    <scope>NUCLEOTIDE SEQUENCE</scope>
</reference>
<dbReference type="PANTHER" id="PTHR43760">
    <property type="entry name" value="ENDORIBONUCLEASE-RELATED"/>
    <property type="match status" value="1"/>
</dbReference>
<dbReference type="PANTHER" id="PTHR43760:SF1">
    <property type="entry name" value="ENDORIBONUCLEASE L-PSP_CHORISMATE MUTASE-LIKE DOMAIN-CONTAINING PROTEIN"/>
    <property type="match status" value="1"/>
</dbReference>
<evidence type="ECO:0000259" key="1">
    <source>
        <dbReference type="Pfam" id="PF14588"/>
    </source>
</evidence>
<dbReference type="AlphaFoldDB" id="A0A6J7RWF5"/>
<dbReference type="CDD" id="cd02199">
    <property type="entry name" value="YjgF_YER057c_UK114_like_1"/>
    <property type="match status" value="1"/>
</dbReference>
<protein>
    <submittedName>
        <fullName evidence="4">Unannotated protein</fullName>
    </submittedName>
</protein>
<dbReference type="InterPro" id="IPR013813">
    <property type="entry name" value="Endoribo_LPSP/chorism_mut-like"/>
</dbReference>
<dbReference type="EMBL" id="CAEZXS010000263">
    <property type="protein sequence ID" value="CAB4715212.1"/>
    <property type="molecule type" value="Genomic_DNA"/>
</dbReference>
<name>A0A6J7RWF5_9ZZZZ</name>